<dbReference type="Pfam" id="PF00001">
    <property type="entry name" value="7tm_1"/>
    <property type="match status" value="1"/>
</dbReference>
<organism evidence="11 12">
    <name type="scientific">Acropora cervicornis</name>
    <name type="common">Staghorn coral</name>
    <dbReference type="NCBI Taxonomy" id="6130"/>
    <lineage>
        <taxon>Eukaryota</taxon>
        <taxon>Metazoa</taxon>
        <taxon>Cnidaria</taxon>
        <taxon>Anthozoa</taxon>
        <taxon>Hexacorallia</taxon>
        <taxon>Scleractinia</taxon>
        <taxon>Astrocoeniina</taxon>
        <taxon>Acroporidae</taxon>
        <taxon>Acropora</taxon>
    </lineage>
</organism>
<dbReference type="InterPro" id="IPR017452">
    <property type="entry name" value="GPCR_Rhodpsn_7TM"/>
</dbReference>
<feature type="transmembrane region" description="Helical" evidence="9">
    <location>
        <begin position="168"/>
        <end position="190"/>
    </location>
</feature>
<protein>
    <submittedName>
        <fullName evidence="11">Adenosine receptor A2b</fullName>
    </submittedName>
</protein>
<keyword evidence="8" id="KW-0807">Transducer</keyword>
<feature type="transmembrane region" description="Helical" evidence="9">
    <location>
        <begin position="62"/>
        <end position="88"/>
    </location>
</feature>
<sequence length="295" mass="33055">MTDQFCKHLQVLLRRLLESQNTALFSLSVLNFGFCPVATLGNALAIRALWKASSLPPNLRKLLLSLAFCDLVVGLFAHPTLAAVFVISAALKVNVQCQPILTISLIGTFCVAWASFLNVTAIAVDRLLAISLHLRYAELVTSKRVTIILVAIWLISCVFSLVPLKYFVAAPILGSSGFLLTTFACVYVYIVARYHQNQIQAQFQQQNAQVIVLLRERKSALNVMYINIVFVACYLPKLCSMFYDAITGNSAVLTPFAVFFALFNSSLNPLVYCWRLREVRQIMKDTLKKFFRLEV</sequence>
<gene>
    <name evidence="11" type="ORF">P5673_017000</name>
</gene>
<keyword evidence="3 9" id="KW-0812">Transmembrane</keyword>
<dbReference type="PROSITE" id="PS50262">
    <property type="entry name" value="G_PROTEIN_RECEP_F1_2"/>
    <property type="match status" value="1"/>
</dbReference>
<comment type="subcellular location">
    <subcellularLocation>
        <location evidence="1">Cell membrane</location>
        <topology evidence="1">Multi-pass membrane protein</topology>
    </subcellularLocation>
</comment>
<dbReference type="PANTHER" id="PTHR24249:SF372">
    <property type="entry name" value="G-PROTEIN COUPLED RECEPTORS FAMILY 1 PROFILE DOMAIN-CONTAINING PROTEIN"/>
    <property type="match status" value="1"/>
</dbReference>
<evidence type="ECO:0000313" key="11">
    <source>
        <dbReference type="EMBL" id="KAK2560051.1"/>
    </source>
</evidence>
<dbReference type="Proteomes" id="UP001249851">
    <property type="component" value="Unassembled WGS sequence"/>
</dbReference>
<evidence type="ECO:0000256" key="7">
    <source>
        <dbReference type="ARBA" id="ARBA00023170"/>
    </source>
</evidence>
<feature type="domain" description="G-protein coupled receptors family 1 profile" evidence="10">
    <location>
        <begin position="41"/>
        <end position="272"/>
    </location>
</feature>
<evidence type="ECO:0000256" key="2">
    <source>
        <dbReference type="ARBA" id="ARBA00022475"/>
    </source>
</evidence>
<keyword evidence="5" id="KW-0297">G-protein coupled receptor</keyword>
<feature type="transmembrane region" description="Helical" evidence="9">
    <location>
        <begin position="100"/>
        <end position="124"/>
    </location>
</feature>
<comment type="caution">
    <text evidence="11">The sequence shown here is derived from an EMBL/GenBank/DDBJ whole genome shotgun (WGS) entry which is preliminary data.</text>
</comment>
<dbReference type="EMBL" id="JARQWQ010000037">
    <property type="protein sequence ID" value="KAK2560051.1"/>
    <property type="molecule type" value="Genomic_DNA"/>
</dbReference>
<keyword evidence="7 11" id="KW-0675">Receptor</keyword>
<evidence type="ECO:0000313" key="12">
    <source>
        <dbReference type="Proteomes" id="UP001249851"/>
    </source>
</evidence>
<evidence type="ECO:0000259" key="10">
    <source>
        <dbReference type="PROSITE" id="PS50262"/>
    </source>
</evidence>
<feature type="transmembrane region" description="Helical" evidence="9">
    <location>
        <begin position="223"/>
        <end position="246"/>
    </location>
</feature>
<dbReference type="InterPro" id="IPR000276">
    <property type="entry name" value="GPCR_Rhodpsn"/>
</dbReference>
<dbReference type="SUPFAM" id="SSF81321">
    <property type="entry name" value="Family A G protein-coupled receptor-like"/>
    <property type="match status" value="1"/>
</dbReference>
<reference evidence="11" key="2">
    <citation type="journal article" date="2023" name="Science">
        <title>Genomic signatures of disease resistance in endangered staghorn corals.</title>
        <authorList>
            <person name="Vollmer S.V."/>
            <person name="Selwyn J.D."/>
            <person name="Despard B.A."/>
            <person name="Roesel C.L."/>
        </authorList>
    </citation>
    <scope>NUCLEOTIDE SEQUENCE</scope>
    <source>
        <strain evidence="11">K2</strain>
    </source>
</reference>
<accession>A0AAD9QEX3</accession>
<dbReference type="AlphaFoldDB" id="A0AAD9QEX3"/>
<evidence type="ECO:0000256" key="6">
    <source>
        <dbReference type="ARBA" id="ARBA00023136"/>
    </source>
</evidence>
<evidence type="ECO:0000256" key="9">
    <source>
        <dbReference type="SAM" id="Phobius"/>
    </source>
</evidence>
<evidence type="ECO:0000256" key="5">
    <source>
        <dbReference type="ARBA" id="ARBA00023040"/>
    </source>
</evidence>
<evidence type="ECO:0000256" key="1">
    <source>
        <dbReference type="ARBA" id="ARBA00004651"/>
    </source>
</evidence>
<reference evidence="11" key="1">
    <citation type="journal article" date="2023" name="G3 (Bethesda)">
        <title>Whole genome assembly and annotation of the endangered Caribbean coral Acropora cervicornis.</title>
        <authorList>
            <person name="Selwyn J.D."/>
            <person name="Vollmer S.V."/>
        </authorList>
    </citation>
    <scope>NUCLEOTIDE SEQUENCE</scope>
    <source>
        <strain evidence="11">K2</strain>
    </source>
</reference>
<dbReference type="PRINTS" id="PR00237">
    <property type="entry name" value="GPCRRHODOPSN"/>
</dbReference>
<keyword evidence="4 9" id="KW-1133">Transmembrane helix</keyword>
<name>A0AAD9QEX3_ACRCE</name>
<feature type="transmembrane region" description="Helical" evidence="9">
    <location>
        <begin position="145"/>
        <end position="162"/>
    </location>
</feature>
<dbReference type="GO" id="GO:0005886">
    <property type="term" value="C:plasma membrane"/>
    <property type="evidence" value="ECO:0007669"/>
    <property type="project" value="UniProtKB-SubCell"/>
</dbReference>
<evidence type="ECO:0000256" key="8">
    <source>
        <dbReference type="ARBA" id="ARBA00023224"/>
    </source>
</evidence>
<proteinExistence type="predicted"/>
<evidence type="ECO:0000256" key="3">
    <source>
        <dbReference type="ARBA" id="ARBA00022692"/>
    </source>
</evidence>
<dbReference type="InterPro" id="IPR050569">
    <property type="entry name" value="TAAR"/>
</dbReference>
<feature type="transmembrane region" description="Helical" evidence="9">
    <location>
        <begin position="252"/>
        <end position="274"/>
    </location>
</feature>
<keyword evidence="6 9" id="KW-0472">Membrane</keyword>
<keyword evidence="12" id="KW-1185">Reference proteome</keyword>
<dbReference type="GO" id="GO:0004930">
    <property type="term" value="F:G protein-coupled receptor activity"/>
    <property type="evidence" value="ECO:0007669"/>
    <property type="project" value="UniProtKB-KW"/>
</dbReference>
<dbReference type="Gene3D" id="1.20.1070.10">
    <property type="entry name" value="Rhodopsin 7-helix transmembrane proteins"/>
    <property type="match status" value="2"/>
</dbReference>
<evidence type="ECO:0000256" key="4">
    <source>
        <dbReference type="ARBA" id="ARBA00022989"/>
    </source>
</evidence>
<feature type="transmembrane region" description="Helical" evidence="9">
    <location>
        <begin position="23"/>
        <end position="50"/>
    </location>
</feature>
<dbReference type="PANTHER" id="PTHR24249">
    <property type="entry name" value="HISTAMINE RECEPTOR-RELATED G-PROTEIN COUPLED RECEPTOR"/>
    <property type="match status" value="1"/>
</dbReference>
<keyword evidence="2" id="KW-1003">Cell membrane</keyword>